<evidence type="ECO:0000313" key="2">
    <source>
        <dbReference type="Proteomes" id="UP001221757"/>
    </source>
</evidence>
<dbReference type="EMBL" id="JARKIE010000519">
    <property type="protein sequence ID" value="KAJ7631480.1"/>
    <property type="molecule type" value="Genomic_DNA"/>
</dbReference>
<organism evidence="1 2">
    <name type="scientific">Mycena rosella</name>
    <name type="common">Pink bonnet</name>
    <name type="synonym">Agaricus rosellus</name>
    <dbReference type="NCBI Taxonomy" id="1033263"/>
    <lineage>
        <taxon>Eukaryota</taxon>
        <taxon>Fungi</taxon>
        <taxon>Dikarya</taxon>
        <taxon>Basidiomycota</taxon>
        <taxon>Agaricomycotina</taxon>
        <taxon>Agaricomycetes</taxon>
        <taxon>Agaricomycetidae</taxon>
        <taxon>Agaricales</taxon>
        <taxon>Marasmiineae</taxon>
        <taxon>Mycenaceae</taxon>
        <taxon>Mycena</taxon>
    </lineage>
</organism>
<sequence length="52" mass="5769">VLERFGMADCRPVSTPFPVGTKSTKEMSPKTVEERKLMAGKDYLGLLGCVMY</sequence>
<proteinExistence type="predicted"/>
<feature type="non-terminal residue" evidence="1">
    <location>
        <position position="52"/>
    </location>
</feature>
<accession>A0AAD7BV06</accession>
<comment type="caution">
    <text evidence="1">The sequence shown here is derived from an EMBL/GenBank/DDBJ whole genome shotgun (WGS) entry which is preliminary data.</text>
</comment>
<evidence type="ECO:0000313" key="1">
    <source>
        <dbReference type="EMBL" id="KAJ7631480.1"/>
    </source>
</evidence>
<reference evidence="1" key="1">
    <citation type="submission" date="2023-03" db="EMBL/GenBank/DDBJ databases">
        <title>Massive genome expansion in bonnet fungi (Mycena s.s.) driven by repeated elements and novel gene families across ecological guilds.</title>
        <authorList>
            <consortium name="Lawrence Berkeley National Laboratory"/>
            <person name="Harder C.B."/>
            <person name="Miyauchi S."/>
            <person name="Viragh M."/>
            <person name="Kuo A."/>
            <person name="Thoen E."/>
            <person name="Andreopoulos B."/>
            <person name="Lu D."/>
            <person name="Skrede I."/>
            <person name="Drula E."/>
            <person name="Henrissat B."/>
            <person name="Morin E."/>
            <person name="Kohler A."/>
            <person name="Barry K."/>
            <person name="LaButti K."/>
            <person name="Morin E."/>
            <person name="Salamov A."/>
            <person name="Lipzen A."/>
            <person name="Mereny Z."/>
            <person name="Hegedus B."/>
            <person name="Baldrian P."/>
            <person name="Stursova M."/>
            <person name="Weitz H."/>
            <person name="Taylor A."/>
            <person name="Grigoriev I.V."/>
            <person name="Nagy L.G."/>
            <person name="Martin F."/>
            <person name="Kauserud H."/>
        </authorList>
    </citation>
    <scope>NUCLEOTIDE SEQUENCE</scope>
    <source>
        <strain evidence="1">CBHHK067</strain>
    </source>
</reference>
<protein>
    <submittedName>
        <fullName evidence="1">Uncharacterized protein</fullName>
    </submittedName>
</protein>
<name>A0AAD7BV06_MYCRO</name>
<gene>
    <name evidence="1" type="ORF">B0H17DRAFT_902699</name>
</gene>
<dbReference type="AlphaFoldDB" id="A0AAD7BV06"/>
<feature type="non-terminal residue" evidence="1">
    <location>
        <position position="1"/>
    </location>
</feature>
<keyword evidence="2" id="KW-1185">Reference proteome</keyword>
<dbReference type="Proteomes" id="UP001221757">
    <property type="component" value="Unassembled WGS sequence"/>
</dbReference>